<name>A0AB40C654_DIOCR</name>
<dbReference type="AlphaFoldDB" id="A0AB40C654"/>
<dbReference type="PANTHER" id="PTHR11439">
    <property type="entry name" value="GAG-POL-RELATED RETROTRANSPOSON"/>
    <property type="match status" value="1"/>
</dbReference>
<protein>
    <submittedName>
        <fullName evidence="2">Secreted RxLR effector protein 161-like</fullName>
    </submittedName>
</protein>
<reference evidence="2" key="1">
    <citation type="submission" date="2025-08" db="UniProtKB">
        <authorList>
            <consortium name="RefSeq"/>
        </authorList>
    </citation>
    <scope>IDENTIFICATION</scope>
</reference>
<dbReference type="GeneID" id="120272338"/>
<gene>
    <name evidence="2" type="primary">LOC120272338</name>
</gene>
<dbReference type="CDD" id="cd09272">
    <property type="entry name" value="RNase_HI_RT_Ty1"/>
    <property type="match status" value="1"/>
</dbReference>
<evidence type="ECO:0000313" key="2">
    <source>
        <dbReference type="RefSeq" id="XP_039135092.1"/>
    </source>
</evidence>
<organism evidence="1 2">
    <name type="scientific">Dioscorea cayennensis subsp. rotundata</name>
    <name type="common">White Guinea yam</name>
    <name type="synonym">Dioscorea rotundata</name>
    <dbReference type="NCBI Taxonomy" id="55577"/>
    <lineage>
        <taxon>Eukaryota</taxon>
        <taxon>Viridiplantae</taxon>
        <taxon>Streptophyta</taxon>
        <taxon>Embryophyta</taxon>
        <taxon>Tracheophyta</taxon>
        <taxon>Spermatophyta</taxon>
        <taxon>Magnoliopsida</taxon>
        <taxon>Liliopsida</taxon>
        <taxon>Dioscoreales</taxon>
        <taxon>Dioscoreaceae</taxon>
        <taxon>Dioscorea</taxon>
    </lineage>
</organism>
<evidence type="ECO:0000313" key="1">
    <source>
        <dbReference type="Proteomes" id="UP001515500"/>
    </source>
</evidence>
<accession>A0AB40C654</accession>
<dbReference type="Proteomes" id="UP001515500">
    <property type="component" value="Chromosome 2"/>
</dbReference>
<keyword evidence="1" id="KW-1185">Reference proteome</keyword>
<proteinExistence type="predicted"/>
<dbReference type="RefSeq" id="XP_039135092.1">
    <property type="nucleotide sequence ID" value="XM_039279158.1"/>
</dbReference>
<dbReference type="PANTHER" id="PTHR11439:SF467">
    <property type="entry name" value="INTEGRASE CATALYTIC DOMAIN-CONTAINING PROTEIN"/>
    <property type="match status" value="1"/>
</dbReference>
<sequence length="232" mass="25839">MKSVPYASAIGSLMYAQVCTRPDIDFVVGLLGRYLSNPGKDHWTAVKNILRYLKGTKDYMLTYKRVENLELIGYTDSDFASCADDRKSTSGYIFTLACGVISWKSSKQTLVTSSTMQAEFVACFGAATQAVWLRNLIAQMFIVDSVNRPIQLYCDNISAVLFFKNNKSITGSKHMEVKYLTVKELVKKGDIAIDRIGTADMMADPLTKGLSPSVFEKHISNMELVKSFDIFG</sequence>